<dbReference type="InterPro" id="IPR006195">
    <property type="entry name" value="aa-tRNA-synth_II"/>
</dbReference>
<dbReference type="PATRIC" id="fig|1550241.5.peg.376"/>
<evidence type="ECO:0000256" key="3">
    <source>
        <dbReference type="ARBA" id="ARBA00022840"/>
    </source>
</evidence>
<keyword evidence="8" id="KW-1185">Reference proteome</keyword>
<dbReference type="Proteomes" id="UP000067434">
    <property type="component" value="Chromosome"/>
</dbReference>
<dbReference type="HOGENOM" id="CLU_004553_2_2_2"/>
<evidence type="ECO:0000313" key="7">
    <source>
        <dbReference type="EMBL" id="AKG39301.1"/>
    </source>
</evidence>
<feature type="domain" description="Aminoacyl-transfer RNA synthetases class-II family profile" evidence="6">
    <location>
        <begin position="59"/>
        <end position="297"/>
    </location>
</feature>
<dbReference type="PANTHER" id="PTHR22594">
    <property type="entry name" value="ASPARTYL/LYSYL-TRNA SYNTHETASE"/>
    <property type="match status" value="1"/>
</dbReference>
<keyword evidence="3" id="KW-0067">ATP-binding</keyword>
<keyword evidence="2" id="KW-0547">Nucleotide-binding</keyword>
<keyword evidence="1" id="KW-0436">Ligase</keyword>
<dbReference type="GO" id="GO:0006421">
    <property type="term" value="P:asparaginyl-tRNA aminoacylation"/>
    <property type="evidence" value="ECO:0007669"/>
    <property type="project" value="TreeGrafter"/>
</dbReference>
<dbReference type="GO" id="GO:0004816">
    <property type="term" value="F:asparagine-tRNA ligase activity"/>
    <property type="evidence" value="ECO:0007669"/>
    <property type="project" value="TreeGrafter"/>
</dbReference>
<dbReference type="SUPFAM" id="SSF55681">
    <property type="entry name" value="Class II aaRS and biotin synthetases"/>
    <property type="match status" value="1"/>
</dbReference>
<keyword evidence="5" id="KW-0030">Aminoacyl-tRNA synthetase</keyword>
<evidence type="ECO:0000256" key="4">
    <source>
        <dbReference type="ARBA" id="ARBA00022917"/>
    </source>
</evidence>
<dbReference type="PANTHER" id="PTHR22594:SF48">
    <property type="entry name" value="ASPARAGINYL-TRNA SYNTHETASE-RELATED PROTEIN (N-TRUNCATION)"/>
    <property type="match status" value="1"/>
</dbReference>
<dbReference type="AlphaFoldDB" id="A0A0F7CLF1"/>
<proteinExistence type="predicted"/>
<gene>
    <name evidence="7" type="ORF">MA03_01845</name>
</gene>
<accession>A0A0F7CLF1</accession>
<dbReference type="STRING" id="1550241.MA03_01845"/>
<dbReference type="InterPro" id="IPR004364">
    <property type="entry name" value="Aa-tRNA-synt_II"/>
</dbReference>
<evidence type="ECO:0000256" key="5">
    <source>
        <dbReference type="ARBA" id="ARBA00023146"/>
    </source>
</evidence>
<dbReference type="GO" id="GO:0005524">
    <property type="term" value="F:ATP binding"/>
    <property type="evidence" value="ECO:0007669"/>
    <property type="project" value="UniProtKB-KW"/>
</dbReference>
<dbReference type="KEGG" id="thf:MA03_01845"/>
<evidence type="ECO:0000313" key="8">
    <source>
        <dbReference type="Proteomes" id="UP000067434"/>
    </source>
</evidence>
<dbReference type="Gene3D" id="3.30.930.10">
    <property type="entry name" value="Bira Bifunctional Protein, Domain 2"/>
    <property type="match status" value="1"/>
</dbReference>
<protein>
    <submittedName>
        <fullName evidence="7">Asparagine synthetase</fullName>
    </submittedName>
</protein>
<keyword evidence="4" id="KW-0648">Protein biosynthesis</keyword>
<dbReference type="InterPro" id="IPR045864">
    <property type="entry name" value="aa-tRNA-synth_II/BPL/LPL"/>
</dbReference>
<organism evidence="7 8">
    <name type="scientific">Infirmifilum uzonense</name>
    <dbReference type="NCBI Taxonomy" id="1550241"/>
    <lineage>
        <taxon>Archaea</taxon>
        <taxon>Thermoproteota</taxon>
        <taxon>Thermoprotei</taxon>
        <taxon>Thermofilales</taxon>
        <taxon>Thermofilaceae</taxon>
        <taxon>Infirmifilum</taxon>
    </lineage>
</organism>
<reference evidence="7 8" key="1">
    <citation type="journal article" date="2015" name="Stand. Genomic Sci.">
        <title>Complete genome sequence of and proposal of Thermofilum uzonense sp. nov. a novel hyperthermophilic crenarchaeon and emended description of the genus Thermofilum.</title>
        <authorList>
            <person name="Toshchakov S.V."/>
            <person name="Korzhenkov A.A."/>
            <person name="Samarov N.I."/>
            <person name="Mazunin I.O."/>
            <person name="Mozhey O.I."/>
            <person name="Shmyr I.S."/>
            <person name="Derbikova K.S."/>
            <person name="Taranov E.A."/>
            <person name="Dominova I.N."/>
            <person name="Bonch-Osmolovskaya E.A."/>
            <person name="Patrushev M.V."/>
            <person name="Podosokorskaya O.A."/>
            <person name="Kublanov I.V."/>
        </authorList>
    </citation>
    <scope>NUCLEOTIDE SEQUENCE [LARGE SCALE GENOMIC DNA]</scope>
    <source>
        <strain evidence="7 8">1807-2</strain>
    </source>
</reference>
<evidence type="ECO:0000256" key="1">
    <source>
        <dbReference type="ARBA" id="ARBA00022598"/>
    </source>
</evidence>
<dbReference type="NCBIfam" id="NF005054">
    <property type="entry name" value="PRK06462.1-4"/>
    <property type="match status" value="1"/>
</dbReference>
<evidence type="ECO:0000256" key="2">
    <source>
        <dbReference type="ARBA" id="ARBA00022741"/>
    </source>
</evidence>
<dbReference type="PROSITE" id="PS50862">
    <property type="entry name" value="AA_TRNA_LIGASE_II"/>
    <property type="match status" value="1"/>
</dbReference>
<dbReference type="EMBL" id="CP009961">
    <property type="protein sequence ID" value="AKG39301.1"/>
    <property type="molecule type" value="Genomic_DNA"/>
</dbReference>
<evidence type="ECO:0000259" key="6">
    <source>
        <dbReference type="PROSITE" id="PS50862"/>
    </source>
</evidence>
<dbReference type="Pfam" id="PF00152">
    <property type="entry name" value="tRNA-synt_2"/>
    <property type="match status" value="1"/>
</dbReference>
<sequence>MFTSLANSEKKHILYIFSETLKSLTKSFLDRGFIWLLPVVTSKATDPLWPDPGSSIETRPELEIYGERVRLTQSMILHKQILVAAGYEKIFTLSPNIRIERRERASTGRHAYEFTQLDFEVREAKREDIFRLVEGVISELFDHLEECCSSIFREIGVEIQKPSTPFKIYRRRDLEETYGSDWEIQASTTLEEPFWVIDIPREFYDFEDFKTGEWHNYDLILPGGYGEVLSGAEREWQYEKILYKMGRDRVLLDSYRYFLDLARKGLLVPSAGAGIGVERLVRWLTQRKHIAEVQAFPRIPGFVASL</sequence>
<name>A0A0F7CLF1_9CREN</name>